<dbReference type="EMBL" id="JACIIV010000003">
    <property type="protein sequence ID" value="MBB6226345.1"/>
    <property type="molecule type" value="Genomic_DNA"/>
</dbReference>
<keyword evidence="14" id="KW-0966">Cell projection</keyword>
<evidence type="ECO:0000256" key="7">
    <source>
        <dbReference type="ARBA" id="ARBA00023136"/>
    </source>
</evidence>
<dbReference type="Gene3D" id="3.30.300.30">
    <property type="match status" value="1"/>
</dbReference>
<comment type="similarity">
    <text evidence="3 9">Belongs to the FliF family.</text>
</comment>
<evidence type="ECO:0000256" key="10">
    <source>
        <dbReference type="SAM" id="MobiDB-lite"/>
    </source>
</evidence>
<evidence type="ECO:0000256" key="9">
    <source>
        <dbReference type="PIRNR" id="PIRNR004862"/>
    </source>
</evidence>
<feature type="transmembrane region" description="Helical" evidence="11">
    <location>
        <begin position="32"/>
        <end position="54"/>
    </location>
</feature>
<keyword evidence="14" id="KW-0969">Cilium</keyword>
<evidence type="ECO:0000256" key="5">
    <source>
        <dbReference type="ARBA" id="ARBA00022692"/>
    </source>
</evidence>
<feature type="transmembrane region" description="Helical" evidence="11">
    <location>
        <begin position="443"/>
        <end position="464"/>
    </location>
</feature>
<evidence type="ECO:0000313" key="15">
    <source>
        <dbReference type="Proteomes" id="UP000538147"/>
    </source>
</evidence>
<dbReference type="PANTHER" id="PTHR30046">
    <property type="entry name" value="FLAGELLAR M-RING PROTEIN"/>
    <property type="match status" value="1"/>
</dbReference>
<dbReference type="RefSeq" id="WP_184194873.1">
    <property type="nucleotide sequence ID" value="NZ_JACIIV010000003.1"/>
</dbReference>
<evidence type="ECO:0000256" key="2">
    <source>
        <dbReference type="ARBA" id="ARBA00004651"/>
    </source>
</evidence>
<protein>
    <recommendedName>
        <fullName evidence="9">Flagellar M-ring protein</fullName>
    </recommendedName>
</protein>
<dbReference type="Proteomes" id="UP000538147">
    <property type="component" value="Unassembled WGS sequence"/>
</dbReference>
<gene>
    <name evidence="14" type="ORF">FHS79_000499</name>
</gene>
<feature type="compositionally biased region" description="Low complexity" evidence="10">
    <location>
        <begin position="493"/>
        <end position="507"/>
    </location>
</feature>
<feature type="region of interest" description="Disordered" evidence="10">
    <location>
        <begin position="278"/>
        <end position="350"/>
    </location>
</feature>
<comment type="subcellular location">
    <subcellularLocation>
        <location evidence="1 9">Bacterial flagellum basal body</location>
    </subcellularLocation>
    <subcellularLocation>
        <location evidence="2">Cell membrane</location>
        <topology evidence="2">Multi-pass membrane protein</topology>
    </subcellularLocation>
</comment>
<dbReference type="NCBIfam" id="TIGR00206">
    <property type="entry name" value="fliF"/>
    <property type="match status" value="1"/>
</dbReference>
<keyword evidence="15" id="KW-1185">Reference proteome</keyword>
<dbReference type="PIRSF" id="PIRSF004862">
    <property type="entry name" value="FliF"/>
    <property type="match status" value="1"/>
</dbReference>
<keyword evidence="4" id="KW-1003">Cell membrane</keyword>
<evidence type="ECO:0000256" key="8">
    <source>
        <dbReference type="ARBA" id="ARBA00023143"/>
    </source>
</evidence>
<keyword evidence="6 11" id="KW-1133">Transmembrane helix</keyword>
<dbReference type="InterPro" id="IPR006182">
    <property type="entry name" value="FliF_N_dom"/>
</dbReference>
<keyword evidence="5 11" id="KW-0812">Transmembrane</keyword>
<comment type="function">
    <text evidence="9">The M ring may be actively involved in energy transduction.</text>
</comment>
<feature type="compositionally biased region" description="Low complexity" evidence="10">
    <location>
        <begin position="327"/>
        <end position="339"/>
    </location>
</feature>
<name>A0A841L931_9SPHN</name>
<dbReference type="PANTHER" id="PTHR30046:SF0">
    <property type="entry name" value="FLAGELLAR M-RING PROTEIN"/>
    <property type="match status" value="1"/>
</dbReference>
<comment type="caution">
    <text evidence="14">The sequence shown here is derived from an EMBL/GenBank/DDBJ whole genome shotgun (WGS) entry which is preliminary data.</text>
</comment>
<feature type="region of interest" description="Disordered" evidence="10">
    <location>
        <begin position="488"/>
        <end position="513"/>
    </location>
</feature>
<dbReference type="Pfam" id="PF08345">
    <property type="entry name" value="YscJ_FliF_C"/>
    <property type="match status" value="1"/>
</dbReference>
<evidence type="ECO:0000313" key="14">
    <source>
        <dbReference type="EMBL" id="MBB6226345.1"/>
    </source>
</evidence>
<evidence type="ECO:0000256" key="1">
    <source>
        <dbReference type="ARBA" id="ARBA00004117"/>
    </source>
</evidence>
<dbReference type="GO" id="GO:0009431">
    <property type="term" value="C:bacterial-type flagellum basal body, MS ring"/>
    <property type="evidence" value="ECO:0007669"/>
    <property type="project" value="InterPro"/>
</dbReference>
<dbReference type="InterPro" id="IPR000067">
    <property type="entry name" value="FlgMring_FliF"/>
</dbReference>
<reference evidence="14 15" key="1">
    <citation type="submission" date="2020-08" db="EMBL/GenBank/DDBJ databases">
        <title>Genomic Encyclopedia of Type Strains, Phase IV (KMG-IV): sequencing the most valuable type-strain genomes for metagenomic binning, comparative biology and taxonomic classification.</title>
        <authorList>
            <person name="Goeker M."/>
        </authorList>
    </citation>
    <scope>NUCLEOTIDE SEQUENCE [LARGE SCALE GENOMIC DNA]</scope>
    <source>
        <strain evidence="14 15">DSM 102189</strain>
    </source>
</reference>
<proteinExistence type="inferred from homology"/>
<dbReference type="AlphaFoldDB" id="A0A841L931"/>
<evidence type="ECO:0000259" key="12">
    <source>
        <dbReference type="Pfam" id="PF01514"/>
    </source>
</evidence>
<feature type="domain" description="Flagellar M-ring C-terminal" evidence="13">
    <location>
        <begin position="257"/>
        <end position="422"/>
    </location>
</feature>
<evidence type="ECO:0000256" key="6">
    <source>
        <dbReference type="ARBA" id="ARBA00022989"/>
    </source>
</evidence>
<evidence type="ECO:0000256" key="4">
    <source>
        <dbReference type="ARBA" id="ARBA00022475"/>
    </source>
</evidence>
<dbReference type="GO" id="GO:0071973">
    <property type="term" value="P:bacterial-type flagellum-dependent cell motility"/>
    <property type="evidence" value="ECO:0007669"/>
    <property type="project" value="InterPro"/>
</dbReference>
<dbReference type="PRINTS" id="PR01009">
    <property type="entry name" value="FLGMRINGFLIF"/>
</dbReference>
<evidence type="ECO:0000256" key="3">
    <source>
        <dbReference type="ARBA" id="ARBA00007971"/>
    </source>
</evidence>
<dbReference type="InterPro" id="IPR043427">
    <property type="entry name" value="YscJ/FliF"/>
</dbReference>
<dbReference type="InterPro" id="IPR013556">
    <property type="entry name" value="Flag_M-ring_C"/>
</dbReference>
<feature type="domain" description="Flagellar M-ring N-terminal" evidence="12">
    <location>
        <begin position="55"/>
        <end position="228"/>
    </location>
</feature>
<sequence>MAETAIIDVSAGGAKALLPQQLRDAWENPAIAAIRPAIIAAAALLLALAGWSMLREPAWRPLYAELSDGDKSAVLEALQGGNYTARINPATGGVEVPDADVAAARILLAGQGLPKSARALDPVGDMPLGMSRAVEAARLKSALAGELAASIEAIDGVKRATVHVALPEPSVFVRDRVPASASVFVTLAPGRVLGEAQVRAIVWLISSSVAGLAPERVSVVDQSGALLSAGVAAGEAAQLGYQARLEAQVRERLAKLLTPLLGQGRFTAEVTADVDFSENQSASERFEREGSVLRSEQASRSLEAAPPPARGIPGALSNTAPAAAQVAGTPPADTAAAGTSPQQITNETTNRAWEIGKDVRVSRGGAPALRRLSVAVVIDRDAIARDGKVPAGELESLRRIIAGAIGEDARRGDRIEVVLRRFAPPPEEPDTTWFQSPAVKDNWPLVLMALAGVLALGAAGWFAWRLRRIRKARAAAALAAAIGPSQPDRVDGGDLAAAPPAGADAADSQTPNEKRTAALAAAGLPPLLDYQGKLGATRELVDGDTDRATAVARMMLADDGAEPEAEATS</sequence>
<dbReference type="Pfam" id="PF01514">
    <property type="entry name" value="YscJ_FliF"/>
    <property type="match status" value="1"/>
</dbReference>
<dbReference type="GO" id="GO:0005886">
    <property type="term" value="C:plasma membrane"/>
    <property type="evidence" value="ECO:0007669"/>
    <property type="project" value="UniProtKB-SubCell"/>
</dbReference>
<feature type="compositionally biased region" description="Polar residues" evidence="10">
    <location>
        <begin position="340"/>
        <end position="350"/>
    </location>
</feature>
<dbReference type="GO" id="GO:0003774">
    <property type="term" value="F:cytoskeletal motor activity"/>
    <property type="evidence" value="ECO:0007669"/>
    <property type="project" value="InterPro"/>
</dbReference>
<evidence type="ECO:0000259" key="13">
    <source>
        <dbReference type="Pfam" id="PF08345"/>
    </source>
</evidence>
<keyword evidence="7 11" id="KW-0472">Membrane</keyword>
<keyword evidence="8 9" id="KW-0975">Bacterial flagellum</keyword>
<organism evidence="14 15">
    <name type="scientific">Polymorphobacter multimanifer</name>
    <dbReference type="NCBI Taxonomy" id="1070431"/>
    <lineage>
        <taxon>Bacteria</taxon>
        <taxon>Pseudomonadati</taxon>
        <taxon>Pseudomonadota</taxon>
        <taxon>Alphaproteobacteria</taxon>
        <taxon>Sphingomonadales</taxon>
        <taxon>Sphingosinicellaceae</taxon>
        <taxon>Polymorphobacter</taxon>
    </lineage>
</organism>
<evidence type="ECO:0000256" key="11">
    <source>
        <dbReference type="SAM" id="Phobius"/>
    </source>
</evidence>
<keyword evidence="14" id="KW-0282">Flagellum</keyword>
<dbReference type="InterPro" id="IPR045851">
    <property type="entry name" value="AMP-bd_C_sf"/>
</dbReference>
<accession>A0A841L931</accession>